<keyword evidence="1" id="KW-0175">Coiled coil</keyword>
<evidence type="ECO:0000256" key="1">
    <source>
        <dbReference type="SAM" id="Coils"/>
    </source>
</evidence>
<gene>
    <name evidence="2" type="ORF">PNAL_LOCUS10730</name>
</gene>
<feature type="coiled-coil region" evidence="1">
    <location>
        <begin position="107"/>
        <end position="148"/>
    </location>
</feature>
<sequence length="192" mass="22229">MNKFNFWVIKSGLFGDQLAGRDSLSIYRLELKVDPSEVRLKTEDECLYTWQIDDPSLEPLFQKHMSKHSVGAYMQLHREVGQTFRAVPAKREKQTDLENVARIQFENLSLVEKLRAAEDKASRFEEAAKQAEAEIKDQNSIIQEAQMTIHLHQQDILNWMAVAEWYQTKCLQCSSVLGQMMAFLQDTTSETK</sequence>
<name>A0A9W4IMG7_PENNA</name>
<protein>
    <submittedName>
        <fullName evidence="2">Uncharacterized protein</fullName>
    </submittedName>
</protein>
<organism evidence="2 3">
    <name type="scientific">Penicillium nalgiovense</name>
    <dbReference type="NCBI Taxonomy" id="60175"/>
    <lineage>
        <taxon>Eukaryota</taxon>
        <taxon>Fungi</taxon>
        <taxon>Dikarya</taxon>
        <taxon>Ascomycota</taxon>
        <taxon>Pezizomycotina</taxon>
        <taxon>Eurotiomycetes</taxon>
        <taxon>Eurotiomycetidae</taxon>
        <taxon>Eurotiales</taxon>
        <taxon>Aspergillaceae</taxon>
        <taxon>Penicillium</taxon>
    </lineage>
</organism>
<accession>A0A9W4IMG7</accession>
<dbReference type="AlphaFoldDB" id="A0A9W4IMG7"/>
<proteinExistence type="predicted"/>
<reference evidence="2" key="1">
    <citation type="submission" date="2021-07" db="EMBL/GenBank/DDBJ databases">
        <authorList>
            <person name="Branca A.L. A."/>
        </authorList>
    </citation>
    <scope>NUCLEOTIDE SEQUENCE</scope>
</reference>
<dbReference type="EMBL" id="CAJVNV010000644">
    <property type="protein sequence ID" value="CAG8336618.1"/>
    <property type="molecule type" value="Genomic_DNA"/>
</dbReference>
<evidence type="ECO:0000313" key="3">
    <source>
        <dbReference type="Proteomes" id="UP001153461"/>
    </source>
</evidence>
<comment type="caution">
    <text evidence="2">The sequence shown here is derived from an EMBL/GenBank/DDBJ whole genome shotgun (WGS) entry which is preliminary data.</text>
</comment>
<dbReference type="Proteomes" id="UP001153461">
    <property type="component" value="Unassembled WGS sequence"/>
</dbReference>
<evidence type="ECO:0000313" key="2">
    <source>
        <dbReference type="EMBL" id="CAG8336618.1"/>
    </source>
</evidence>